<evidence type="ECO:0000313" key="3">
    <source>
        <dbReference type="Proteomes" id="UP000727490"/>
    </source>
</evidence>
<keyword evidence="2" id="KW-0645">Protease</keyword>
<evidence type="ECO:0000313" key="2">
    <source>
        <dbReference type="EMBL" id="MBW3467423.1"/>
    </source>
</evidence>
<dbReference type="GO" id="GO:0004180">
    <property type="term" value="F:carboxypeptidase activity"/>
    <property type="evidence" value="ECO:0007669"/>
    <property type="project" value="UniProtKB-KW"/>
</dbReference>
<keyword evidence="3" id="KW-1185">Reference proteome</keyword>
<feature type="chain" id="PRO_5036938747" evidence="1">
    <location>
        <begin position="20"/>
        <end position="354"/>
    </location>
</feature>
<dbReference type="RefSeq" id="WP_219287693.1">
    <property type="nucleotide sequence ID" value="NZ_RPHB01000003.1"/>
</dbReference>
<organism evidence="2 3">
    <name type="scientific">Arthrospiribacter ruber</name>
    <dbReference type="NCBI Taxonomy" id="2487934"/>
    <lineage>
        <taxon>Bacteria</taxon>
        <taxon>Pseudomonadati</taxon>
        <taxon>Bacteroidota</taxon>
        <taxon>Cytophagia</taxon>
        <taxon>Cytophagales</taxon>
        <taxon>Cyclobacteriaceae</taxon>
        <taxon>Arthrospiribacter</taxon>
    </lineage>
</organism>
<reference evidence="2 3" key="1">
    <citation type="journal article" date="2020" name="Syst. Appl. Microbiol.">
        <title>Arthrospiribacter ruber gen. nov., sp. nov., a novel bacterium isolated from Arthrospira cultures.</title>
        <authorList>
            <person name="Waleron M."/>
            <person name="Misztak A."/>
            <person name="Waleron M.M."/>
            <person name="Furmaniak M."/>
            <person name="Mrozik A."/>
            <person name="Waleron K."/>
        </authorList>
    </citation>
    <scope>NUCLEOTIDE SEQUENCE [LARGE SCALE GENOMIC DNA]</scope>
    <source>
        <strain evidence="2 3">DPMB0001</strain>
    </source>
</reference>
<protein>
    <submittedName>
        <fullName evidence="2">Carboxypeptidase-like regulatory domain-containing protein</fullName>
    </submittedName>
</protein>
<feature type="signal peptide" evidence="1">
    <location>
        <begin position="1"/>
        <end position="19"/>
    </location>
</feature>
<keyword evidence="1" id="KW-0732">Signal</keyword>
<evidence type="ECO:0000256" key="1">
    <source>
        <dbReference type="SAM" id="SignalP"/>
    </source>
</evidence>
<dbReference type="Pfam" id="PF13715">
    <property type="entry name" value="CarbopepD_reg_2"/>
    <property type="match status" value="1"/>
</dbReference>
<dbReference type="EMBL" id="RPHB01000003">
    <property type="protein sequence ID" value="MBW3467423.1"/>
    <property type="molecule type" value="Genomic_DNA"/>
</dbReference>
<sequence>MRSALIIMVLLGISSSVFAQFPIRGKVTDGTSNEPVEFATVFVSNTSIGTITDMEGQFELSIPAGQFDLVVSFMGYSSKVVKIDSGEGEQFLSIELYSSDLELEERMVEAQRDPQWYKNLKIFEKFFLGSSINARKASILNPEVLILDDISKPGTLIAKAIEPLKIVNPNLGYNLTFVLVNFEYQEKENTLSYFGYPYFEEMELPARQMVRINRNRERAFNGSINHLMKTLYQNELEESGFVIYPAAWKQLPDNTFEEQLGSSKFEADSLLVRLNQVVFTYRKPVIVFYDNEREEAGFQAVSGRRARDYQFSRLHLKGRSLMLYPNGGFYNPRDLYIEGYMAWEKVADLMPIDY</sequence>
<proteinExistence type="predicted"/>
<comment type="caution">
    <text evidence="2">The sequence shown here is derived from an EMBL/GenBank/DDBJ whole genome shotgun (WGS) entry which is preliminary data.</text>
</comment>
<name>A0A951IXR0_9BACT</name>
<accession>A0A951IXR0</accession>
<keyword evidence="2" id="KW-0378">Hydrolase</keyword>
<dbReference type="Proteomes" id="UP000727490">
    <property type="component" value="Unassembled WGS sequence"/>
</dbReference>
<dbReference type="AlphaFoldDB" id="A0A951IXR0"/>
<gene>
    <name evidence="2" type="ORF">EGN73_06300</name>
</gene>
<keyword evidence="2" id="KW-0121">Carboxypeptidase</keyword>